<name>A0A5D3BDM1_CUCMM</name>
<dbReference type="AlphaFoldDB" id="A0A5D3BDM1"/>
<dbReference type="Proteomes" id="UP000321947">
    <property type="component" value="Unassembled WGS sequence"/>
</dbReference>
<keyword evidence="1" id="KW-0456">Lyase</keyword>
<protein>
    <submittedName>
        <fullName evidence="1">(R)-mandelonitrile lyase 1-like</fullName>
    </submittedName>
</protein>
<accession>A0A5D3BDM1</accession>
<comment type="caution">
    <text evidence="1">The sequence shown here is derived from an EMBL/GenBank/DDBJ whole genome shotgun (WGS) entry which is preliminary data.</text>
</comment>
<gene>
    <name evidence="1" type="ORF">E5676_scaffold1970G00080</name>
</gene>
<evidence type="ECO:0000313" key="2">
    <source>
        <dbReference type="Proteomes" id="UP000321947"/>
    </source>
</evidence>
<dbReference type="EMBL" id="SSTD01019701">
    <property type="protein sequence ID" value="TYJ96308.1"/>
    <property type="molecule type" value="Genomic_DNA"/>
</dbReference>
<reference evidence="1 2" key="1">
    <citation type="submission" date="2019-08" db="EMBL/GenBank/DDBJ databases">
        <title>Draft genome sequences of two oriental melons (Cucumis melo L. var makuwa).</title>
        <authorList>
            <person name="Kwon S.-Y."/>
        </authorList>
    </citation>
    <scope>NUCLEOTIDE SEQUENCE [LARGE SCALE GENOMIC DNA]</scope>
    <source>
        <strain evidence="2">cv. Chang Bougi</strain>
        <tissue evidence="1">Leaf</tissue>
    </source>
</reference>
<evidence type="ECO:0000313" key="1">
    <source>
        <dbReference type="EMBL" id="TYJ96308.1"/>
    </source>
</evidence>
<proteinExistence type="predicted"/>
<dbReference type="GO" id="GO:0016829">
    <property type="term" value="F:lyase activity"/>
    <property type="evidence" value="ECO:0007669"/>
    <property type="project" value="UniProtKB-KW"/>
</dbReference>
<sequence>MRSITWDDRPRCAILQRRLHSRNLELERYVQQNGKIPISITLGADKPIILPHVVWFSNTIDVLTRDTFSVPCLKLADVPLEYIEVIKSDLQETTIGISRSSRTLNKHVPTYHTDWSNQGPIRLLERDSLTTTVAGPSRSYNDNMTSLNNVVR</sequence>
<organism evidence="1 2">
    <name type="scientific">Cucumis melo var. makuwa</name>
    <name type="common">Oriental melon</name>
    <dbReference type="NCBI Taxonomy" id="1194695"/>
    <lineage>
        <taxon>Eukaryota</taxon>
        <taxon>Viridiplantae</taxon>
        <taxon>Streptophyta</taxon>
        <taxon>Embryophyta</taxon>
        <taxon>Tracheophyta</taxon>
        <taxon>Spermatophyta</taxon>
        <taxon>Magnoliopsida</taxon>
        <taxon>eudicotyledons</taxon>
        <taxon>Gunneridae</taxon>
        <taxon>Pentapetalae</taxon>
        <taxon>rosids</taxon>
        <taxon>fabids</taxon>
        <taxon>Cucurbitales</taxon>
        <taxon>Cucurbitaceae</taxon>
        <taxon>Benincaseae</taxon>
        <taxon>Cucumis</taxon>
    </lineage>
</organism>